<dbReference type="InterPro" id="IPR032812">
    <property type="entry name" value="SbsA_Ig"/>
</dbReference>
<dbReference type="Gene3D" id="2.60.40.3710">
    <property type="match status" value="1"/>
</dbReference>
<dbReference type="Proteomes" id="UP000885779">
    <property type="component" value="Unassembled WGS sequence"/>
</dbReference>
<dbReference type="Pfam" id="PF13205">
    <property type="entry name" value="Big_5"/>
    <property type="match status" value="1"/>
</dbReference>
<dbReference type="AlphaFoldDB" id="A0A7V4TXK7"/>
<sequence>MRKQIIHLFMLGLSIILIQACMPDRMAPEPVDINRPKFLGFSAQDSGAINVALDHPVTMVFDRKMDLSTFPENFTLESISGPIAGTFKLDNDADSVVIFTPSANMNPAEVYTAYVGGGVRATNGMSRISPNEADIPETTWFFTTGQYAQNGFPHIFVLDKNGQEFFLIEKIDSYGGKTTITTESTFGSGEVRITPDGTKMVIANRLSAGTVSIFNPQDMTLLATVNVGVGPEQVFVTNERAYVVNLSGRNVSVIDLNSYTELTQFSFSDGFRPRDIVYNAANNKLYISSNKIGEYGTMRIVDASDYTSYYDVKNVTPTKKKTLDMEITSDGAYIFIAEYNTSALSVFSTQADSVVTTLDLDATRNEDGIISDTYYYLVCNDGNVFKIDIAAHTVLMQLDLERISAGVAVTAADEMLYIATPVDSTVQIVETSTLTRLREVKIPGTIKRVAASVLNYQ</sequence>
<evidence type="ECO:0000259" key="2">
    <source>
        <dbReference type="Pfam" id="PF13205"/>
    </source>
</evidence>
<evidence type="ECO:0000256" key="1">
    <source>
        <dbReference type="ARBA" id="ARBA00022729"/>
    </source>
</evidence>
<dbReference type="SUPFAM" id="SSF51004">
    <property type="entry name" value="C-terminal (heme d1) domain of cytochrome cd1-nitrite reductase"/>
    <property type="match status" value="1"/>
</dbReference>
<feature type="domain" description="SbsA Ig-like" evidence="2">
    <location>
        <begin position="46"/>
        <end position="144"/>
    </location>
</feature>
<dbReference type="Gene3D" id="2.130.10.10">
    <property type="entry name" value="YVTN repeat-like/Quinoprotein amine dehydrogenase"/>
    <property type="match status" value="1"/>
</dbReference>
<gene>
    <name evidence="3" type="ORF">ENK44_00700</name>
</gene>
<dbReference type="EMBL" id="DRQG01000007">
    <property type="protein sequence ID" value="HGY54194.1"/>
    <property type="molecule type" value="Genomic_DNA"/>
</dbReference>
<dbReference type="PROSITE" id="PS51257">
    <property type="entry name" value="PROKAR_LIPOPROTEIN"/>
    <property type="match status" value="1"/>
</dbReference>
<protein>
    <recommendedName>
        <fullName evidence="2">SbsA Ig-like domain-containing protein</fullName>
    </recommendedName>
</protein>
<reference evidence="3" key="1">
    <citation type="journal article" date="2020" name="mSystems">
        <title>Genome- and Community-Level Interaction Insights into Carbon Utilization and Element Cycling Functions of Hydrothermarchaeota in Hydrothermal Sediment.</title>
        <authorList>
            <person name="Zhou Z."/>
            <person name="Liu Y."/>
            <person name="Xu W."/>
            <person name="Pan J."/>
            <person name="Luo Z.H."/>
            <person name="Li M."/>
        </authorList>
    </citation>
    <scope>NUCLEOTIDE SEQUENCE [LARGE SCALE GENOMIC DNA]</scope>
    <source>
        <strain evidence="3">HyVt-577</strain>
    </source>
</reference>
<keyword evidence="1" id="KW-0732">Signal</keyword>
<proteinExistence type="predicted"/>
<evidence type="ECO:0000313" key="3">
    <source>
        <dbReference type="EMBL" id="HGY54194.1"/>
    </source>
</evidence>
<organism evidence="3">
    <name type="scientific">Caldithrix abyssi</name>
    <dbReference type="NCBI Taxonomy" id="187145"/>
    <lineage>
        <taxon>Bacteria</taxon>
        <taxon>Pseudomonadati</taxon>
        <taxon>Calditrichota</taxon>
        <taxon>Calditrichia</taxon>
        <taxon>Calditrichales</taxon>
        <taxon>Calditrichaceae</taxon>
        <taxon>Caldithrix</taxon>
    </lineage>
</organism>
<accession>A0A7V4TXK7</accession>
<dbReference type="InterPro" id="IPR015943">
    <property type="entry name" value="WD40/YVTN_repeat-like_dom_sf"/>
</dbReference>
<name>A0A7V4TXK7_CALAY</name>
<comment type="caution">
    <text evidence="3">The sequence shown here is derived from an EMBL/GenBank/DDBJ whole genome shotgun (WGS) entry which is preliminary data.</text>
</comment>
<dbReference type="InterPro" id="IPR011048">
    <property type="entry name" value="Haem_d1_sf"/>
</dbReference>
<dbReference type="InterPro" id="IPR051200">
    <property type="entry name" value="Host-pathogen_enzymatic-act"/>
</dbReference>
<dbReference type="PANTHER" id="PTHR47197">
    <property type="entry name" value="PROTEIN NIRF"/>
    <property type="match status" value="1"/>
</dbReference>
<dbReference type="PANTHER" id="PTHR47197:SF3">
    <property type="entry name" value="DIHYDRO-HEME D1 DEHYDROGENASE"/>
    <property type="match status" value="1"/>
</dbReference>